<dbReference type="Gene3D" id="1.10.510.10">
    <property type="entry name" value="Transferase(Phosphotransferase) domain 1"/>
    <property type="match status" value="1"/>
</dbReference>
<evidence type="ECO:0000256" key="7">
    <source>
        <dbReference type="SAM" id="Coils"/>
    </source>
</evidence>
<dbReference type="SMART" id="SM00220">
    <property type="entry name" value="S_TKc"/>
    <property type="match status" value="1"/>
</dbReference>
<comment type="similarity">
    <text evidence="6">Belongs to the protein kinase superfamily. Ser/Thr protein kinase family. GCN2 subfamily.</text>
</comment>
<dbReference type="STRING" id="65357.A0A024G2X2"/>
<feature type="domain" description="Protein kinase" evidence="9">
    <location>
        <begin position="320"/>
        <end position="774"/>
    </location>
</feature>
<sequence>MSRKNNRDKMKAQHELDLRLEKERKELLKKKRERKAKKVTVTKKVPSKVLRRMRLLYLMEQMQESRQSKLCEKYGYGHAFIDPISKWNENDNKAFLNWLVSLGFEKKTLYGQTIYSIPIKETEKIIEKATDKINSLKRQNTVANTVAIQRKTVSPLKDLFKQLDAQSLETITIAEHNRILSSIRHEQIAIAMEKILSQPSARKKRDRARRLSNLGRLGRRISIVPYASNDVNDRLEKTLCFTQQYATKLKRSDHKKFLIPVKALQSVICTTYLSTAELNNVVAFVSREWRNMAIRTIAWRVADYSNQTRRKNMLEVYAAYPRGMYLADGAYKDVYKGDWQRGIYFDDMYFYIGTYRLGSLQHIIQQEVAHSLLISELVRRRWCPNFVEIYEMFLSDEYPRNDFWGSPAGKTQKQAKSEPTNDPSSPANNARGHSQGHLYQYIQMEYCDGGDLEHFISLQVNQMLPFESVVVPFFFQMVFSLFCAQERLHLRHCDIKLLNYLLCDINHKGLAKDGENMSILYGIEKDKFLLRLPPTFSYWVKLADFGTANSAVENIGQPISIDQFTTLENTPIEYLLGGDRIKQSMKADTFSLGLAFFHLCTGRAPYEEIMADVRCPEHLVRDLKAVWMSGRAASPFKLVRQVSEDDKDMVLYHTLYRFIVLFGLPDEQPSYAHDSPAVWTVLQKHLRPQKTSSARTLRVRKGRSQVETMLSIAETYSQDRQLYSIADGTNDAIARGRQRLASVPGAMELLLKMTDFDPEQRPTLKTVIQGSMFASLRVDNQSTIDADFTYDAYYTANLAQEV</sequence>
<feature type="region of interest" description="Disordered" evidence="8">
    <location>
        <begin position="408"/>
        <end position="433"/>
    </location>
</feature>
<dbReference type="Proteomes" id="UP000053237">
    <property type="component" value="Unassembled WGS sequence"/>
</dbReference>
<evidence type="ECO:0000256" key="3">
    <source>
        <dbReference type="ARBA" id="ARBA00022777"/>
    </source>
</evidence>
<feature type="compositionally biased region" description="Polar residues" evidence="8">
    <location>
        <begin position="409"/>
        <end position="432"/>
    </location>
</feature>
<keyword evidence="5" id="KW-0652">Protein synthesis inhibitor</keyword>
<keyword evidence="4" id="KW-0067">ATP-binding</keyword>
<evidence type="ECO:0000313" key="11">
    <source>
        <dbReference type="Proteomes" id="UP000053237"/>
    </source>
</evidence>
<evidence type="ECO:0000256" key="2">
    <source>
        <dbReference type="ARBA" id="ARBA00022741"/>
    </source>
</evidence>
<dbReference type="GO" id="GO:0005737">
    <property type="term" value="C:cytoplasm"/>
    <property type="evidence" value="ECO:0007669"/>
    <property type="project" value="TreeGrafter"/>
</dbReference>
<name>A0A024G2X2_9STRA</name>
<dbReference type="GO" id="GO:0005524">
    <property type="term" value="F:ATP binding"/>
    <property type="evidence" value="ECO:0007669"/>
    <property type="project" value="UniProtKB-KW"/>
</dbReference>
<evidence type="ECO:0000256" key="4">
    <source>
        <dbReference type="ARBA" id="ARBA00022840"/>
    </source>
</evidence>
<dbReference type="InParanoid" id="A0A024G2X2"/>
<dbReference type="SUPFAM" id="SSF56112">
    <property type="entry name" value="Protein kinase-like (PK-like)"/>
    <property type="match status" value="1"/>
</dbReference>
<comment type="caution">
    <text evidence="10">The sequence shown here is derived from an EMBL/GenBank/DDBJ whole genome shotgun (WGS) entry which is preliminary data.</text>
</comment>
<reference evidence="10 11" key="1">
    <citation type="submission" date="2012-05" db="EMBL/GenBank/DDBJ databases">
        <title>Recombination and specialization in a pathogen metapopulation.</title>
        <authorList>
            <person name="Gardiner A."/>
            <person name="Kemen E."/>
            <person name="Schultz-Larsen T."/>
            <person name="MacLean D."/>
            <person name="Van Oosterhout C."/>
            <person name="Jones J.D.G."/>
        </authorList>
    </citation>
    <scope>NUCLEOTIDE SEQUENCE [LARGE SCALE GENOMIC DNA]</scope>
    <source>
        <strain evidence="10 11">Ac Nc2</strain>
    </source>
</reference>
<dbReference type="GO" id="GO:0005634">
    <property type="term" value="C:nucleus"/>
    <property type="evidence" value="ECO:0007669"/>
    <property type="project" value="TreeGrafter"/>
</dbReference>
<dbReference type="OrthoDB" id="194690at2759"/>
<dbReference type="PROSITE" id="PS00108">
    <property type="entry name" value="PROTEIN_KINASE_ST"/>
    <property type="match status" value="1"/>
</dbReference>
<dbReference type="EMBL" id="CAIX01000016">
    <property type="protein sequence ID" value="CCI41208.1"/>
    <property type="molecule type" value="Genomic_DNA"/>
</dbReference>
<keyword evidence="1" id="KW-0808">Transferase</keyword>
<evidence type="ECO:0000313" key="10">
    <source>
        <dbReference type="EMBL" id="CCI41208.1"/>
    </source>
</evidence>
<keyword evidence="7" id="KW-0175">Coiled coil</keyword>
<dbReference type="InterPro" id="IPR050339">
    <property type="entry name" value="CC_SR_Kinase"/>
</dbReference>
<dbReference type="Pfam" id="PF00069">
    <property type="entry name" value="Pkinase"/>
    <property type="match status" value="1"/>
</dbReference>
<proteinExistence type="inferred from homology"/>
<keyword evidence="2" id="KW-0547">Nucleotide-binding</keyword>
<dbReference type="GO" id="GO:0004672">
    <property type="term" value="F:protein kinase activity"/>
    <property type="evidence" value="ECO:0007669"/>
    <property type="project" value="InterPro"/>
</dbReference>
<evidence type="ECO:0000256" key="6">
    <source>
        <dbReference type="ARBA" id="ARBA00037982"/>
    </source>
</evidence>
<feature type="coiled-coil region" evidence="7">
    <location>
        <begin position="11"/>
        <end position="38"/>
    </location>
</feature>
<accession>A0A024G2X2</accession>
<keyword evidence="11" id="KW-1185">Reference proteome</keyword>
<protein>
    <recommendedName>
        <fullName evidence="9">Protein kinase domain-containing protein</fullName>
    </recommendedName>
</protein>
<organism evidence="10 11">
    <name type="scientific">Albugo candida</name>
    <dbReference type="NCBI Taxonomy" id="65357"/>
    <lineage>
        <taxon>Eukaryota</taxon>
        <taxon>Sar</taxon>
        <taxon>Stramenopiles</taxon>
        <taxon>Oomycota</taxon>
        <taxon>Peronosporomycetes</taxon>
        <taxon>Albuginales</taxon>
        <taxon>Albuginaceae</taxon>
        <taxon>Albugo</taxon>
    </lineage>
</organism>
<dbReference type="InterPro" id="IPR000719">
    <property type="entry name" value="Prot_kinase_dom"/>
</dbReference>
<dbReference type="GO" id="GO:0017148">
    <property type="term" value="P:negative regulation of translation"/>
    <property type="evidence" value="ECO:0007669"/>
    <property type="project" value="UniProtKB-KW"/>
</dbReference>
<evidence type="ECO:0000259" key="9">
    <source>
        <dbReference type="PROSITE" id="PS50011"/>
    </source>
</evidence>
<dbReference type="InterPro" id="IPR011009">
    <property type="entry name" value="Kinase-like_dom_sf"/>
</dbReference>
<dbReference type="AlphaFoldDB" id="A0A024G2X2"/>
<keyword evidence="3" id="KW-0418">Kinase</keyword>
<evidence type="ECO:0000256" key="5">
    <source>
        <dbReference type="ARBA" id="ARBA00023193"/>
    </source>
</evidence>
<evidence type="ECO:0000256" key="8">
    <source>
        <dbReference type="SAM" id="MobiDB-lite"/>
    </source>
</evidence>
<dbReference type="PANTHER" id="PTHR11042">
    <property type="entry name" value="EUKARYOTIC TRANSLATION INITIATION FACTOR 2-ALPHA KINASE EIF2-ALPHA KINASE -RELATED"/>
    <property type="match status" value="1"/>
</dbReference>
<dbReference type="InterPro" id="IPR008271">
    <property type="entry name" value="Ser/Thr_kinase_AS"/>
</dbReference>
<evidence type="ECO:0000256" key="1">
    <source>
        <dbReference type="ARBA" id="ARBA00022679"/>
    </source>
</evidence>
<dbReference type="PROSITE" id="PS50011">
    <property type="entry name" value="PROTEIN_KINASE_DOM"/>
    <property type="match status" value="1"/>
</dbReference>
<gene>
    <name evidence="10" type="ORF">BN9_019920</name>
</gene>
<feature type="coiled-coil region" evidence="7">
    <location>
        <begin position="119"/>
        <end position="146"/>
    </location>
</feature>